<feature type="domain" description="RCK N-terminal" evidence="2">
    <location>
        <begin position="175"/>
        <end position="292"/>
    </location>
</feature>
<keyword evidence="1" id="KW-0472">Membrane</keyword>
<dbReference type="InterPro" id="IPR050721">
    <property type="entry name" value="Trk_Ktr_HKT_K-transport"/>
</dbReference>
<accession>A0A3G8QVJ1</accession>
<keyword evidence="4" id="KW-1185">Reference proteome</keyword>
<organism evidence="3 4">
    <name type="scientific">Haloplanus aerogenes</name>
    <dbReference type="NCBI Taxonomy" id="660522"/>
    <lineage>
        <taxon>Archaea</taxon>
        <taxon>Methanobacteriati</taxon>
        <taxon>Methanobacteriota</taxon>
        <taxon>Stenosarchaea group</taxon>
        <taxon>Halobacteria</taxon>
        <taxon>Halobacteriales</taxon>
        <taxon>Haloferacaceae</taxon>
        <taxon>Haloplanus</taxon>
    </lineage>
</organism>
<protein>
    <submittedName>
        <fullName evidence="3">Potassium channel protein</fullName>
    </submittedName>
</protein>
<dbReference type="Pfam" id="PF02254">
    <property type="entry name" value="TrkA_N"/>
    <property type="match status" value="1"/>
</dbReference>
<keyword evidence="1" id="KW-0812">Transmembrane</keyword>
<evidence type="ECO:0000313" key="3">
    <source>
        <dbReference type="EMBL" id="AZH26225.1"/>
    </source>
</evidence>
<dbReference type="AlphaFoldDB" id="A0A3G8QVJ1"/>
<dbReference type="InterPro" id="IPR003148">
    <property type="entry name" value="RCK_N"/>
</dbReference>
<sequence>MYSEVAISEISIATRGACGGLKVVSSRRLACDTVPLHPVTFAPRSTLLVRNGQRTVVTRSNVPIVANRWLLRRVARPVVTLVGVVVAGIAGFVAIGGVSLVDAAFWLLDPSSIELYYQSASGPVDRVKTFAIVVRVALVSALIWTGETALTAAFGGQIQEELRRVKNQRERASVSEHTIICGYGMFGRTVAERSRERGRAVVVIEHEPAQYERVLDADLLGVEGDARREGILRDAGIERADTLVAAIDDSNVNIQIALLATQLAPDLTVVVRVGDETYESVARHAGADDVIIPEVAGGERVSERW</sequence>
<name>A0A3G8QVJ1_9EURY</name>
<keyword evidence="1" id="KW-1133">Transmembrane helix</keyword>
<evidence type="ECO:0000259" key="2">
    <source>
        <dbReference type="PROSITE" id="PS51201"/>
    </source>
</evidence>
<dbReference type="OrthoDB" id="43518at2157"/>
<dbReference type="PROSITE" id="PS51201">
    <property type="entry name" value="RCK_N"/>
    <property type="match status" value="1"/>
</dbReference>
<feature type="transmembrane region" description="Helical" evidence="1">
    <location>
        <begin position="128"/>
        <end position="154"/>
    </location>
</feature>
<keyword evidence="3" id="KW-0407">Ion channel</keyword>
<dbReference type="EMBL" id="CP034145">
    <property type="protein sequence ID" value="AZH26225.1"/>
    <property type="molecule type" value="Genomic_DNA"/>
</dbReference>
<keyword evidence="3" id="KW-0813">Transport</keyword>
<reference evidence="3 4" key="1">
    <citation type="submission" date="2018-07" db="EMBL/GenBank/DDBJ databases">
        <title>Genome sequences of Haloplanus aerogenes JCM 16430T.</title>
        <authorList>
            <person name="Kim Y.B."/>
            <person name="Roh S.W."/>
        </authorList>
    </citation>
    <scope>NUCLEOTIDE SEQUENCE [LARGE SCALE GENOMIC DNA]</scope>
    <source>
        <strain evidence="3 4">JCM 16430</strain>
    </source>
</reference>
<dbReference type="Proteomes" id="UP000282007">
    <property type="component" value="Chromosome"/>
</dbReference>
<dbReference type="GO" id="GO:0006813">
    <property type="term" value="P:potassium ion transport"/>
    <property type="evidence" value="ECO:0007669"/>
    <property type="project" value="InterPro"/>
</dbReference>
<gene>
    <name evidence="3" type="ORF">DU502_13015</name>
</gene>
<dbReference type="InterPro" id="IPR036291">
    <property type="entry name" value="NAD(P)-bd_dom_sf"/>
</dbReference>
<dbReference type="PANTHER" id="PTHR43833">
    <property type="entry name" value="POTASSIUM CHANNEL PROTEIN 2-RELATED-RELATED"/>
    <property type="match status" value="1"/>
</dbReference>
<proteinExistence type="predicted"/>
<feature type="transmembrane region" description="Helical" evidence="1">
    <location>
        <begin position="78"/>
        <end position="108"/>
    </location>
</feature>
<dbReference type="Gene3D" id="3.40.50.720">
    <property type="entry name" value="NAD(P)-binding Rossmann-like Domain"/>
    <property type="match status" value="1"/>
</dbReference>
<evidence type="ECO:0000313" key="4">
    <source>
        <dbReference type="Proteomes" id="UP000282007"/>
    </source>
</evidence>
<dbReference type="KEGG" id="haer:DU502_13015"/>
<dbReference type="GO" id="GO:0034220">
    <property type="term" value="P:monoatomic ion transmembrane transport"/>
    <property type="evidence" value="ECO:0007669"/>
    <property type="project" value="UniProtKB-KW"/>
</dbReference>
<dbReference type="SUPFAM" id="SSF51735">
    <property type="entry name" value="NAD(P)-binding Rossmann-fold domains"/>
    <property type="match status" value="1"/>
</dbReference>
<keyword evidence="3" id="KW-0406">Ion transport</keyword>
<evidence type="ECO:0000256" key="1">
    <source>
        <dbReference type="SAM" id="Phobius"/>
    </source>
</evidence>